<dbReference type="PANTHER" id="PTHR43585:SF2">
    <property type="entry name" value="ATP-GRASP ENZYME FSQD"/>
    <property type="match status" value="1"/>
</dbReference>
<sequence length="644" mass="72810">MTSSRRDVSVLIPFHDEDEEKAEFLRRCPDVQVNDVIFSNIDDNETLLEYTERVKKIVTERDINIILPTWDLATLVHAAITKDFPHIPGPSVESCFLAFHKAYTRQYLDPTENPPPYDVVDLNSPTMLEDAVQALKKVGLPAFVKPATGCNTLGVKKVESLDDLMLALLDLKTMADKNSGFIPAPSAAFFRDYFKLYLDVEKYPLALRDVAIVEPYLDAVASCSPDGCVVDKRVVHWPIIDQIRFDDQDAKFTTFISPTSEPEDVQVRMREVYDGVMDRMIRLGFHHGIAHIEVFKMKDGQLRLCEVNARGSKQNQTIYNASHTDLNQDYVYLTAGSGIRPAIPTETGRYGMVYLVRFRVLDRPGNLVDFDQIEKIKKDPDVIITLEAGPDDDVTSFVGSAGNHIAILYTYGDTREAVIRKMADVLQIIDQIRFDDQDAKFTTFISPTSEPEDVQVRMREVYDGVMDRMIRLGFHHGIAHIEVFKMKDGQLRLCEVNARGSKQNQTIYNASHTDLNQDYVYLTAGSGIRPAIPTETGRYGMVYLVRFRVLDRPGNLVDFDQIEKIKKDPDVIITLEAGPDDDVTSFVGSAGNHIAILYTYGDTRAAVIRKMADVLELIVKKPELLTYQIHYGLCKFYLHTDVEG</sequence>
<evidence type="ECO:0000313" key="6">
    <source>
        <dbReference type="EMBL" id="EEN48133.1"/>
    </source>
</evidence>
<evidence type="ECO:0000256" key="3">
    <source>
        <dbReference type="ARBA" id="ARBA00022840"/>
    </source>
</evidence>
<dbReference type="GO" id="GO:0016874">
    <property type="term" value="F:ligase activity"/>
    <property type="evidence" value="ECO:0007669"/>
    <property type="project" value="UniProtKB-KW"/>
</dbReference>
<evidence type="ECO:0000256" key="2">
    <source>
        <dbReference type="ARBA" id="ARBA00022741"/>
    </source>
</evidence>
<dbReference type="Gene3D" id="3.30.470.20">
    <property type="entry name" value="ATP-grasp fold, B domain"/>
    <property type="match status" value="2"/>
</dbReference>
<evidence type="ECO:0000256" key="1">
    <source>
        <dbReference type="ARBA" id="ARBA00022598"/>
    </source>
</evidence>
<accession>C3ZGY6</accession>
<dbReference type="eggNOG" id="ENOG502TJZW">
    <property type="taxonomic scope" value="Eukaryota"/>
</dbReference>
<gene>
    <name evidence="6" type="ORF">BRAFLDRAFT_84993</name>
</gene>
<name>C3ZGY6_BRAFL</name>
<keyword evidence="3 4" id="KW-0067">ATP-binding</keyword>
<organism>
    <name type="scientific">Branchiostoma floridae</name>
    <name type="common">Florida lancelet</name>
    <name type="synonym">Amphioxus</name>
    <dbReference type="NCBI Taxonomy" id="7739"/>
    <lineage>
        <taxon>Eukaryota</taxon>
        <taxon>Metazoa</taxon>
        <taxon>Chordata</taxon>
        <taxon>Cephalochordata</taxon>
        <taxon>Leptocardii</taxon>
        <taxon>Amphioxiformes</taxon>
        <taxon>Branchiostomatidae</taxon>
        <taxon>Branchiostoma</taxon>
    </lineage>
</organism>
<dbReference type="GO" id="GO:0046872">
    <property type="term" value="F:metal ion binding"/>
    <property type="evidence" value="ECO:0007669"/>
    <property type="project" value="InterPro"/>
</dbReference>
<keyword evidence="1" id="KW-0436">Ligase</keyword>
<dbReference type="SUPFAM" id="SSF56059">
    <property type="entry name" value="Glutathione synthetase ATP-binding domain-like"/>
    <property type="match status" value="2"/>
</dbReference>
<keyword evidence="2 4" id="KW-0547">Nucleotide-binding</keyword>
<dbReference type="InterPro" id="IPR052032">
    <property type="entry name" value="ATP-dep_AA_Ligase"/>
</dbReference>
<dbReference type="EMBL" id="GG666621">
    <property type="protein sequence ID" value="EEN48133.1"/>
    <property type="molecule type" value="Genomic_DNA"/>
</dbReference>
<reference evidence="6" key="1">
    <citation type="journal article" date="2008" name="Nature">
        <title>The amphioxus genome and the evolution of the chordate karyotype.</title>
        <authorList>
            <consortium name="US DOE Joint Genome Institute (JGI-PGF)"/>
            <person name="Putnam N.H."/>
            <person name="Butts T."/>
            <person name="Ferrier D.E.K."/>
            <person name="Furlong R.F."/>
            <person name="Hellsten U."/>
            <person name="Kawashima T."/>
            <person name="Robinson-Rechavi M."/>
            <person name="Shoguchi E."/>
            <person name="Terry A."/>
            <person name="Yu J.-K."/>
            <person name="Benito-Gutierrez E.L."/>
            <person name="Dubchak I."/>
            <person name="Garcia-Fernandez J."/>
            <person name="Gibson-Brown J.J."/>
            <person name="Grigoriev I.V."/>
            <person name="Horton A.C."/>
            <person name="de Jong P.J."/>
            <person name="Jurka J."/>
            <person name="Kapitonov V.V."/>
            <person name="Kohara Y."/>
            <person name="Kuroki Y."/>
            <person name="Lindquist E."/>
            <person name="Lucas S."/>
            <person name="Osoegawa K."/>
            <person name="Pennacchio L.A."/>
            <person name="Salamov A.A."/>
            <person name="Satou Y."/>
            <person name="Sauka-Spengler T."/>
            <person name="Schmutz J."/>
            <person name="Shin-I T."/>
            <person name="Toyoda A."/>
            <person name="Bronner-Fraser M."/>
            <person name="Fujiyama A."/>
            <person name="Holland L.Z."/>
            <person name="Holland P.W.H."/>
            <person name="Satoh N."/>
            <person name="Rokhsar D.S."/>
        </authorList>
    </citation>
    <scope>NUCLEOTIDE SEQUENCE [LARGE SCALE GENOMIC DNA]</scope>
    <source>
        <strain evidence="6">S238N-H82</strain>
        <tissue evidence="6">Testes</tissue>
    </source>
</reference>
<dbReference type="Gene3D" id="3.30.1490.20">
    <property type="entry name" value="ATP-grasp fold, A domain"/>
    <property type="match status" value="1"/>
</dbReference>
<dbReference type="PANTHER" id="PTHR43585">
    <property type="entry name" value="FUMIPYRROLE BIOSYNTHESIS PROTEIN C"/>
    <property type="match status" value="1"/>
</dbReference>
<proteinExistence type="predicted"/>
<feature type="domain" description="ATP-grasp" evidence="5">
    <location>
        <begin position="105"/>
        <end position="335"/>
    </location>
</feature>
<evidence type="ECO:0000259" key="5">
    <source>
        <dbReference type="PROSITE" id="PS50975"/>
    </source>
</evidence>
<dbReference type="GO" id="GO:0005524">
    <property type="term" value="F:ATP binding"/>
    <property type="evidence" value="ECO:0007669"/>
    <property type="project" value="UniProtKB-UniRule"/>
</dbReference>
<dbReference type="InterPro" id="IPR013815">
    <property type="entry name" value="ATP_grasp_subdomain_1"/>
</dbReference>
<dbReference type="InParanoid" id="C3ZGY6"/>
<dbReference type="PROSITE" id="PS50975">
    <property type="entry name" value="ATP_GRASP"/>
    <property type="match status" value="2"/>
</dbReference>
<protein>
    <recommendedName>
        <fullName evidence="5">ATP-grasp domain-containing protein</fullName>
    </recommendedName>
</protein>
<feature type="domain" description="ATP-grasp" evidence="5">
    <location>
        <begin position="472"/>
        <end position="524"/>
    </location>
</feature>
<dbReference type="InterPro" id="IPR011761">
    <property type="entry name" value="ATP-grasp"/>
</dbReference>
<dbReference type="AlphaFoldDB" id="C3ZGY6"/>
<evidence type="ECO:0000256" key="4">
    <source>
        <dbReference type="PROSITE-ProRule" id="PRU00409"/>
    </source>
</evidence>